<dbReference type="Proteomes" id="UP000000822">
    <property type="component" value="Chromosome"/>
</dbReference>
<dbReference type="Gene3D" id="3.40.50.1700">
    <property type="entry name" value="Glycoside hydrolase family 3 C-terminal domain"/>
    <property type="match status" value="1"/>
</dbReference>
<dbReference type="PhylomeDB" id="Q8CX63"/>
<dbReference type="SUPFAM" id="SSF51445">
    <property type="entry name" value="(Trans)glycosidases"/>
    <property type="match status" value="1"/>
</dbReference>
<dbReference type="CAZy" id="GH3">
    <property type="family name" value="Glycoside Hydrolase Family 3"/>
</dbReference>
<protein>
    <submittedName>
        <fullName evidence="5">Beta-N-acetylhexosaminidase (Beta-hexosaminidase)</fullName>
        <ecNumber evidence="5">3.2.1.52</ecNumber>
    </submittedName>
</protein>
<evidence type="ECO:0000313" key="6">
    <source>
        <dbReference type="Proteomes" id="UP000000822"/>
    </source>
</evidence>
<dbReference type="Pfam" id="PF00933">
    <property type="entry name" value="Glyco_hydro_3"/>
    <property type="match status" value="1"/>
</dbReference>
<dbReference type="AlphaFoldDB" id="Q8CX63"/>
<dbReference type="OrthoDB" id="9805821at2"/>
<evidence type="ECO:0000313" key="5">
    <source>
        <dbReference type="EMBL" id="BAC15162.1"/>
    </source>
</evidence>
<dbReference type="KEGG" id="oih:OB3206"/>
<dbReference type="PANTHER" id="PTHR30480">
    <property type="entry name" value="BETA-HEXOSAMINIDASE-RELATED"/>
    <property type="match status" value="1"/>
</dbReference>
<feature type="domain" description="Glycoside hydrolase family 3 N-terminal" evidence="4">
    <location>
        <begin position="2"/>
        <end position="325"/>
    </location>
</feature>
<evidence type="ECO:0000256" key="3">
    <source>
        <dbReference type="ARBA" id="ARBA00023295"/>
    </source>
</evidence>
<dbReference type="STRING" id="221109.gene:10735458"/>
<reference evidence="5 6" key="1">
    <citation type="journal article" date="2001" name="FEMS Microbiol. Lett.">
        <title>Oceanobacillus iheyensis gen. nov., sp. nov., a deep-sea extremely halotolerant and alkaliphilic species isolated from a depth of 1050 m on the Iheya Ridge.</title>
        <authorList>
            <person name="Lu J."/>
            <person name="Nogi Y."/>
            <person name="Takami H."/>
        </authorList>
    </citation>
    <scope>NUCLEOTIDE SEQUENCE [LARGE SCALE GENOMIC DNA]</scope>
    <source>
        <strain evidence="6">DSM 14371 / CIP 107618 / JCM 11309 / KCTC 3954 / HTE831</strain>
    </source>
</reference>
<evidence type="ECO:0000259" key="4">
    <source>
        <dbReference type="Pfam" id="PF00933"/>
    </source>
</evidence>
<keyword evidence="6" id="KW-1185">Reference proteome</keyword>
<dbReference type="InterPro" id="IPR036881">
    <property type="entry name" value="Glyco_hydro_3_C_sf"/>
</dbReference>
<dbReference type="eggNOG" id="COG1472">
    <property type="taxonomic scope" value="Bacteria"/>
</dbReference>
<dbReference type="InterPro" id="IPR050226">
    <property type="entry name" value="NagZ_Beta-hexosaminidase"/>
</dbReference>
<evidence type="ECO:0000256" key="1">
    <source>
        <dbReference type="ARBA" id="ARBA00005336"/>
    </source>
</evidence>
<accession>Q8CX63</accession>
<dbReference type="InterPro" id="IPR036962">
    <property type="entry name" value="Glyco_hydro_3_N_sf"/>
</dbReference>
<dbReference type="NCBIfam" id="NF003740">
    <property type="entry name" value="PRK05337.1"/>
    <property type="match status" value="1"/>
</dbReference>
<dbReference type="EC" id="3.2.1.52" evidence="5"/>
<dbReference type="InterPro" id="IPR001764">
    <property type="entry name" value="Glyco_hydro_3_N"/>
</dbReference>
<evidence type="ECO:0000256" key="2">
    <source>
        <dbReference type="ARBA" id="ARBA00022801"/>
    </source>
</evidence>
<proteinExistence type="inferred from homology"/>
<dbReference type="InterPro" id="IPR017853">
    <property type="entry name" value="GH"/>
</dbReference>
<reference evidence="5 6" key="2">
    <citation type="journal article" date="2002" name="Nucleic Acids Res.">
        <title>Genome sequence of Oceanobacillus iheyensis isolated from the Iheya Ridge and its unexpected adaptive capabilities to extreme environments.</title>
        <authorList>
            <person name="Takami H."/>
            <person name="Takaki Y."/>
            <person name="Uchiyama I."/>
        </authorList>
    </citation>
    <scope>NUCLEOTIDE SEQUENCE [LARGE SCALE GENOMIC DNA]</scope>
    <source>
        <strain evidence="6">DSM 14371 / CIP 107618 / JCM 11309 / KCTC 3954 / HTE831</strain>
    </source>
</reference>
<dbReference type="HOGENOM" id="CLU_008392_5_3_9"/>
<keyword evidence="2 5" id="KW-0378">Hydrolase</keyword>
<sequence>MIEKIIGELFVIGFDGKVVPKSIKKLIHDYHIGGIILFTRNIGSPDEVLRLTASLQKEARDAGYERPLLICVDQENGTVRRLGEGTTIFPGGMTIGASDSEENAYQVGYASGTELRALGINWNLAPVVDVNVNPDNPVIGVRSYGESPERVARLAKAAVKGMQDAGVVTTLKHFPGHGDTKVDSHLALPVIPHSIERLEEIELRPFQASLESDVIMSAHIYFPALEPEADKPATLSKAVLTGLLREKLGYTGLITTDCMEMNAISETIGTEKGVVAALQAGVDLAMVSHTLQRQVGALQEVKAAVESGELSRESILTSAERIRRVKDTYINWNNTSIDSGAKVPSFVGGNDHRKLAKEAYRRGVTMVYNHGLIPIDSSSNIVVVTPEASAQSAAEDPSHATVRLYDAVRSYQPNAKNIALTSDWTEEDIHEQVEQWKQYDAVIFGVQYLAQQPMQQLLLETLAASDIPVIAIVMRSPYDVALLPELHTCICTYEVSSPALEVAVSAVFGEEEILGMLPVTIKSNQIKRI</sequence>
<dbReference type="GO" id="GO:0009254">
    <property type="term" value="P:peptidoglycan turnover"/>
    <property type="evidence" value="ECO:0007669"/>
    <property type="project" value="TreeGrafter"/>
</dbReference>
<comment type="similarity">
    <text evidence="1">Belongs to the glycosyl hydrolase 3 family.</text>
</comment>
<gene>
    <name evidence="5" type="ordered locus">OB3206</name>
</gene>
<dbReference type="GO" id="GO:0004563">
    <property type="term" value="F:beta-N-acetylhexosaminidase activity"/>
    <property type="evidence" value="ECO:0007669"/>
    <property type="project" value="UniProtKB-EC"/>
</dbReference>
<dbReference type="EMBL" id="BA000028">
    <property type="protein sequence ID" value="BAC15162.1"/>
    <property type="molecule type" value="Genomic_DNA"/>
</dbReference>
<organism evidence="5 6">
    <name type="scientific">Oceanobacillus iheyensis (strain DSM 14371 / CIP 107618 / JCM 11309 / KCTC 3954 / HTE831)</name>
    <dbReference type="NCBI Taxonomy" id="221109"/>
    <lineage>
        <taxon>Bacteria</taxon>
        <taxon>Bacillati</taxon>
        <taxon>Bacillota</taxon>
        <taxon>Bacilli</taxon>
        <taxon>Bacillales</taxon>
        <taxon>Bacillaceae</taxon>
        <taxon>Oceanobacillus</taxon>
    </lineage>
</organism>
<dbReference type="PANTHER" id="PTHR30480:SF16">
    <property type="entry name" value="GLYCOSIDE HYDROLASE FAMILY 3 DOMAIN PROTEIN"/>
    <property type="match status" value="1"/>
</dbReference>
<dbReference type="GO" id="GO:0005975">
    <property type="term" value="P:carbohydrate metabolic process"/>
    <property type="evidence" value="ECO:0007669"/>
    <property type="project" value="InterPro"/>
</dbReference>
<dbReference type="RefSeq" id="WP_011067602.1">
    <property type="nucleotide sequence ID" value="NC_004193.1"/>
</dbReference>
<name>Q8CX63_OCEIH</name>
<dbReference type="Gene3D" id="3.20.20.300">
    <property type="entry name" value="Glycoside hydrolase, family 3, N-terminal domain"/>
    <property type="match status" value="1"/>
</dbReference>
<keyword evidence="3 5" id="KW-0326">Glycosidase</keyword>
<dbReference type="PRINTS" id="PR00133">
    <property type="entry name" value="GLHYDRLASE3"/>
</dbReference>